<dbReference type="PANTHER" id="PTHR42852:SF13">
    <property type="entry name" value="PROTEIN DIPZ"/>
    <property type="match status" value="1"/>
</dbReference>
<evidence type="ECO:0000313" key="4">
    <source>
        <dbReference type="Proteomes" id="UP000010445"/>
    </source>
</evidence>
<dbReference type="PROSITE" id="PS51352">
    <property type="entry name" value="THIOREDOXIN_2"/>
    <property type="match status" value="1"/>
</dbReference>
<proteinExistence type="predicted"/>
<dbReference type="PROSITE" id="PS00194">
    <property type="entry name" value="THIOREDOXIN_1"/>
    <property type="match status" value="1"/>
</dbReference>
<name>L1MKT3_9CORY</name>
<feature type="domain" description="Thioredoxin" evidence="2">
    <location>
        <begin position="30"/>
        <end position="184"/>
    </location>
</feature>
<keyword evidence="1" id="KW-0472">Membrane</keyword>
<keyword evidence="4" id="KW-1185">Reference proteome</keyword>
<evidence type="ECO:0000313" key="3">
    <source>
        <dbReference type="EMBL" id="EKX91812.1"/>
    </source>
</evidence>
<dbReference type="RefSeq" id="WP_006062725.1">
    <property type="nucleotide sequence ID" value="NZ_KB290827.1"/>
</dbReference>
<gene>
    <name evidence="3" type="ORF">HMPREF9997_00474</name>
</gene>
<dbReference type="SUPFAM" id="SSF52833">
    <property type="entry name" value="Thioredoxin-like"/>
    <property type="match status" value="1"/>
</dbReference>
<comment type="caution">
    <text evidence="3">The sequence shown here is derived from an EMBL/GenBank/DDBJ whole genome shotgun (WGS) entry which is preliminary data.</text>
</comment>
<dbReference type="EMBL" id="AMEM01000009">
    <property type="protein sequence ID" value="EKX91812.1"/>
    <property type="molecule type" value="Genomic_DNA"/>
</dbReference>
<sequence>MKTNLTWFFVGVVVIAAMLVAVVPMMLRSVNGGQEASTSVEQSIQARPNCPTRQVGGVDLPCLGGEFGDAEPRATVVNVWAWWCEPCRTELPLFDTLAATHPDLNVVGVHADTNAANGAAMLNELDISLPSYQDDRNIFAAKYSLPSVVPITVVIDKDGQVRATYTEAFGSIEEVEDAVNKALA</sequence>
<dbReference type="eggNOG" id="COG0526">
    <property type="taxonomic scope" value="Bacteria"/>
</dbReference>
<dbReference type="GO" id="GO:0016209">
    <property type="term" value="F:antioxidant activity"/>
    <property type="evidence" value="ECO:0007669"/>
    <property type="project" value="InterPro"/>
</dbReference>
<dbReference type="InterPro" id="IPR036249">
    <property type="entry name" value="Thioredoxin-like_sf"/>
</dbReference>
<organism evidence="3 4">
    <name type="scientific">Corynebacterium durum F0235</name>
    <dbReference type="NCBI Taxonomy" id="1035195"/>
    <lineage>
        <taxon>Bacteria</taxon>
        <taxon>Bacillati</taxon>
        <taxon>Actinomycetota</taxon>
        <taxon>Actinomycetes</taxon>
        <taxon>Mycobacteriales</taxon>
        <taxon>Corynebacteriaceae</taxon>
        <taxon>Corynebacterium</taxon>
    </lineage>
</organism>
<dbReference type="Proteomes" id="UP000010445">
    <property type="component" value="Unassembled WGS sequence"/>
</dbReference>
<dbReference type="Pfam" id="PF00578">
    <property type="entry name" value="AhpC-TSA"/>
    <property type="match status" value="1"/>
</dbReference>
<dbReference type="OrthoDB" id="9796554at2"/>
<dbReference type="PATRIC" id="fig|1035195.3.peg.428"/>
<dbReference type="InterPro" id="IPR017937">
    <property type="entry name" value="Thioredoxin_CS"/>
</dbReference>
<dbReference type="AlphaFoldDB" id="L1MKT3"/>
<protein>
    <submittedName>
        <fullName evidence="3">Redoxin family protein</fullName>
    </submittedName>
</protein>
<evidence type="ECO:0000256" key="1">
    <source>
        <dbReference type="SAM" id="Phobius"/>
    </source>
</evidence>
<evidence type="ECO:0000259" key="2">
    <source>
        <dbReference type="PROSITE" id="PS51352"/>
    </source>
</evidence>
<dbReference type="InterPro" id="IPR013766">
    <property type="entry name" value="Thioredoxin_domain"/>
</dbReference>
<dbReference type="CDD" id="cd02966">
    <property type="entry name" value="TlpA_like_family"/>
    <property type="match status" value="1"/>
</dbReference>
<dbReference type="GO" id="GO:0016491">
    <property type="term" value="F:oxidoreductase activity"/>
    <property type="evidence" value="ECO:0007669"/>
    <property type="project" value="InterPro"/>
</dbReference>
<dbReference type="InterPro" id="IPR000866">
    <property type="entry name" value="AhpC/TSA"/>
</dbReference>
<accession>L1MKT3</accession>
<dbReference type="STRING" id="1035195.HMPREF9997_00474"/>
<feature type="transmembrane region" description="Helical" evidence="1">
    <location>
        <begin position="6"/>
        <end position="27"/>
    </location>
</feature>
<dbReference type="InterPro" id="IPR050553">
    <property type="entry name" value="Thioredoxin_ResA/DsbE_sf"/>
</dbReference>
<dbReference type="Gene3D" id="3.40.30.10">
    <property type="entry name" value="Glutaredoxin"/>
    <property type="match status" value="1"/>
</dbReference>
<dbReference type="HOGENOM" id="CLU_042529_6_1_11"/>
<keyword evidence="1" id="KW-1133">Transmembrane helix</keyword>
<reference evidence="3 4" key="1">
    <citation type="submission" date="2012-05" db="EMBL/GenBank/DDBJ databases">
        <authorList>
            <person name="Weinstock G."/>
            <person name="Sodergren E."/>
            <person name="Lobos E.A."/>
            <person name="Fulton L."/>
            <person name="Fulton R."/>
            <person name="Courtney L."/>
            <person name="Fronick C."/>
            <person name="O'Laughlin M."/>
            <person name="Godfrey J."/>
            <person name="Wilson R.M."/>
            <person name="Miner T."/>
            <person name="Farmer C."/>
            <person name="Delehaunty K."/>
            <person name="Cordes M."/>
            <person name="Minx P."/>
            <person name="Tomlinson C."/>
            <person name="Chen J."/>
            <person name="Wollam A."/>
            <person name="Pepin K.H."/>
            <person name="Bhonagiri V."/>
            <person name="Zhang X."/>
            <person name="Suruliraj S."/>
            <person name="Warren W."/>
            <person name="Mitreva M."/>
            <person name="Mardis E.R."/>
            <person name="Wilson R.K."/>
        </authorList>
    </citation>
    <scope>NUCLEOTIDE SEQUENCE [LARGE SCALE GENOMIC DNA]</scope>
    <source>
        <strain evidence="3 4">F0235</strain>
    </source>
</reference>
<dbReference type="PANTHER" id="PTHR42852">
    <property type="entry name" value="THIOL:DISULFIDE INTERCHANGE PROTEIN DSBE"/>
    <property type="match status" value="1"/>
</dbReference>
<keyword evidence="1" id="KW-0812">Transmembrane</keyword>